<name>A0A3A5KXN7_9HYPH</name>
<dbReference type="Proteomes" id="UP000272706">
    <property type="component" value="Unassembled WGS sequence"/>
</dbReference>
<evidence type="ECO:0000256" key="2">
    <source>
        <dbReference type="SAM" id="Phobius"/>
    </source>
</evidence>
<proteinExistence type="predicted"/>
<dbReference type="AlphaFoldDB" id="A0A3A5KXN7"/>
<keyword evidence="2" id="KW-0812">Transmembrane</keyword>
<gene>
    <name evidence="3" type="ORF">D3227_18105</name>
</gene>
<organism evidence="3 4">
    <name type="scientific">Mesorhizobium waimense</name>
    <dbReference type="NCBI Taxonomy" id="1300307"/>
    <lineage>
        <taxon>Bacteria</taxon>
        <taxon>Pseudomonadati</taxon>
        <taxon>Pseudomonadota</taxon>
        <taxon>Alphaproteobacteria</taxon>
        <taxon>Hyphomicrobiales</taxon>
        <taxon>Phyllobacteriaceae</taxon>
        <taxon>Mesorhizobium</taxon>
    </lineage>
</organism>
<evidence type="ECO:0000313" key="4">
    <source>
        <dbReference type="Proteomes" id="UP000272706"/>
    </source>
</evidence>
<protein>
    <submittedName>
        <fullName evidence="3">Uncharacterized protein</fullName>
    </submittedName>
</protein>
<comment type="caution">
    <text evidence="3">The sequence shown here is derived from an EMBL/GenBank/DDBJ whole genome shotgun (WGS) entry which is preliminary data.</text>
</comment>
<keyword evidence="2" id="KW-1133">Transmembrane helix</keyword>
<evidence type="ECO:0000256" key="1">
    <source>
        <dbReference type="SAM" id="MobiDB-lite"/>
    </source>
</evidence>
<dbReference type="EMBL" id="QZWZ01000013">
    <property type="protein sequence ID" value="RJT37540.1"/>
    <property type="molecule type" value="Genomic_DNA"/>
</dbReference>
<sequence length="81" mass="8880">MTLIQSRQNVHDAASRPANDNHTRSPEDFSVLDLIPSSDDDDVAEIVRRTERLAIAVLIGMAICLILAPVAYIALMYGMPT</sequence>
<keyword evidence="4" id="KW-1185">Reference proteome</keyword>
<keyword evidence="2" id="KW-0472">Membrane</keyword>
<feature type="region of interest" description="Disordered" evidence="1">
    <location>
        <begin position="1"/>
        <end position="31"/>
    </location>
</feature>
<evidence type="ECO:0000313" key="3">
    <source>
        <dbReference type="EMBL" id="RJT37540.1"/>
    </source>
</evidence>
<dbReference type="RefSeq" id="WP_120015540.1">
    <property type="nucleotide sequence ID" value="NZ_QZWZ01000013.1"/>
</dbReference>
<reference evidence="3 4" key="1">
    <citation type="submission" date="2018-09" db="EMBL/GenBank/DDBJ databases">
        <title>Mesorhizobium carmichaelinearum sp. nov. isolated from Carmichaelinea spp. root nodules in New Zealand.</title>
        <authorList>
            <person name="De Meyer S.E."/>
        </authorList>
    </citation>
    <scope>NUCLEOTIDE SEQUENCE [LARGE SCALE GENOMIC DNA]</scope>
    <source>
        <strain evidence="3 4">ICMP19557</strain>
    </source>
</reference>
<feature type="transmembrane region" description="Helical" evidence="2">
    <location>
        <begin position="53"/>
        <end position="75"/>
    </location>
</feature>
<dbReference type="OrthoDB" id="8085894at2"/>
<accession>A0A3A5KXN7</accession>
<feature type="compositionally biased region" description="Basic and acidic residues" evidence="1">
    <location>
        <begin position="9"/>
        <end position="27"/>
    </location>
</feature>